<keyword evidence="2" id="KW-0732">Signal</keyword>
<evidence type="ECO:0000313" key="4">
    <source>
        <dbReference type="Proteomes" id="UP000467840"/>
    </source>
</evidence>
<reference evidence="3 4" key="1">
    <citation type="journal article" date="2020" name="Mol. Plant">
        <title>The Chromosome-Based Rubber Tree Genome Provides New Insights into Spurge Genome Evolution and Rubber Biosynthesis.</title>
        <authorList>
            <person name="Liu J."/>
            <person name="Shi C."/>
            <person name="Shi C.C."/>
            <person name="Li W."/>
            <person name="Zhang Q.J."/>
            <person name="Zhang Y."/>
            <person name="Li K."/>
            <person name="Lu H.F."/>
            <person name="Shi C."/>
            <person name="Zhu S.T."/>
            <person name="Xiao Z.Y."/>
            <person name="Nan H."/>
            <person name="Yue Y."/>
            <person name="Zhu X.G."/>
            <person name="Wu Y."/>
            <person name="Hong X.N."/>
            <person name="Fan G.Y."/>
            <person name="Tong Y."/>
            <person name="Zhang D."/>
            <person name="Mao C.L."/>
            <person name="Liu Y.L."/>
            <person name="Hao S.J."/>
            <person name="Liu W.Q."/>
            <person name="Lv M.Q."/>
            <person name="Zhang H.B."/>
            <person name="Liu Y."/>
            <person name="Hu-Tang G.R."/>
            <person name="Wang J.P."/>
            <person name="Wang J.H."/>
            <person name="Sun Y.H."/>
            <person name="Ni S.B."/>
            <person name="Chen W.B."/>
            <person name="Zhang X.C."/>
            <person name="Jiao Y.N."/>
            <person name="Eichler E.E."/>
            <person name="Li G.H."/>
            <person name="Liu X."/>
            <person name="Gao L.Z."/>
        </authorList>
    </citation>
    <scope>NUCLEOTIDE SEQUENCE [LARGE SCALE GENOMIC DNA]</scope>
    <source>
        <strain evidence="4">cv. GT1</strain>
        <tissue evidence="3">Leaf</tissue>
    </source>
</reference>
<organism evidence="3 4">
    <name type="scientific">Hevea brasiliensis</name>
    <name type="common">Para rubber tree</name>
    <name type="synonym">Siphonia brasiliensis</name>
    <dbReference type="NCBI Taxonomy" id="3981"/>
    <lineage>
        <taxon>Eukaryota</taxon>
        <taxon>Viridiplantae</taxon>
        <taxon>Streptophyta</taxon>
        <taxon>Embryophyta</taxon>
        <taxon>Tracheophyta</taxon>
        <taxon>Spermatophyta</taxon>
        <taxon>Magnoliopsida</taxon>
        <taxon>eudicotyledons</taxon>
        <taxon>Gunneridae</taxon>
        <taxon>Pentapetalae</taxon>
        <taxon>rosids</taxon>
        <taxon>fabids</taxon>
        <taxon>Malpighiales</taxon>
        <taxon>Euphorbiaceae</taxon>
        <taxon>Crotonoideae</taxon>
        <taxon>Micrandreae</taxon>
        <taxon>Hevea</taxon>
    </lineage>
</organism>
<evidence type="ECO:0000256" key="2">
    <source>
        <dbReference type="SAM" id="SignalP"/>
    </source>
</evidence>
<gene>
    <name evidence="3" type="ORF">GH714_002333</name>
</gene>
<evidence type="ECO:0008006" key="5">
    <source>
        <dbReference type="Google" id="ProtNLM"/>
    </source>
</evidence>
<protein>
    <recommendedName>
        <fullName evidence="5">CASP-like protein</fullName>
    </recommendedName>
</protein>
<accession>A0A6A6LGQ0</accession>
<keyword evidence="4" id="KW-1185">Reference proteome</keyword>
<comment type="caution">
    <text evidence="3">The sequence shown here is derived from an EMBL/GenBank/DDBJ whole genome shotgun (WGS) entry which is preliminary data.</text>
</comment>
<evidence type="ECO:0000313" key="3">
    <source>
        <dbReference type="EMBL" id="KAF2299675.1"/>
    </source>
</evidence>
<sequence>MVNYVFVLCLLLFVVLGIDSGGNCLVVLDDRHFGTLSRLQDRVQIFLAVLFWMSLFFWASAWDGRNNGGRSNKDPIRR</sequence>
<name>A0A6A6LGQ0_HEVBR</name>
<keyword evidence="1" id="KW-0812">Transmembrane</keyword>
<feature type="signal peptide" evidence="2">
    <location>
        <begin position="1"/>
        <end position="17"/>
    </location>
</feature>
<dbReference type="Proteomes" id="UP000467840">
    <property type="component" value="Chromosome 4"/>
</dbReference>
<evidence type="ECO:0000256" key="1">
    <source>
        <dbReference type="SAM" id="Phobius"/>
    </source>
</evidence>
<keyword evidence="1" id="KW-0472">Membrane</keyword>
<dbReference type="AlphaFoldDB" id="A0A6A6LGQ0"/>
<feature type="chain" id="PRO_5025510808" description="CASP-like protein" evidence="2">
    <location>
        <begin position="18"/>
        <end position="78"/>
    </location>
</feature>
<keyword evidence="1" id="KW-1133">Transmembrane helix</keyword>
<feature type="transmembrane region" description="Helical" evidence="1">
    <location>
        <begin position="44"/>
        <end position="62"/>
    </location>
</feature>
<dbReference type="PANTHER" id="PTHR37706">
    <property type="entry name" value="TRANSMEMBRANE PROTEIN"/>
    <property type="match status" value="1"/>
</dbReference>
<dbReference type="PANTHER" id="PTHR37706:SF2">
    <property type="entry name" value="TRANSMEMBRANE PROTEIN"/>
    <property type="match status" value="1"/>
</dbReference>
<dbReference type="EMBL" id="JAAGAX010000010">
    <property type="protein sequence ID" value="KAF2299675.1"/>
    <property type="molecule type" value="Genomic_DNA"/>
</dbReference>
<proteinExistence type="predicted"/>